<feature type="compositionally biased region" description="Polar residues" evidence="1">
    <location>
        <begin position="737"/>
        <end position="753"/>
    </location>
</feature>
<reference evidence="3 4" key="1">
    <citation type="submission" date="2019-08" db="EMBL/GenBank/DDBJ databases">
        <authorList>
            <person name="Alioto T."/>
            <person name="Alioto T."/>
            <person name="Gomez Garrido J."/>
        </authorList>
    </citation>
    <scope>NUCLEOTIDE SEQUENCE [LARGE SCALE GENOMIC DNA]</scope>
</reference>
<gene>
    <name evidence="3" type="ORF">CINCED_3A014334</name>
</gene>
<dbReference type="AlphaFoldDB" id="A0A5E4NRU6"/>
<evidence type="ECO:0000313" key="4">
    <source>
        <dbReference type="Proteomes" id="UP000325440"/>
    </source>
</evidence>
<dbReference type="Proteomes" id="UP000325440">
    <property type="component" value="Unassembled WGS sequence"/>
</dbReference>
<protein>
    <submittedName>
        <fullName evidence="3">Uncharacterized protein</fullName>
    </submittedName>
</protein>
<proteinExistence type="predicted"/>
<dbReference type="EMBL" id="CABPRJ010002458">
    <property type="protein sequence ID" value="VVC46276.1"/>
    <property type="molecule type" value="Genomic_DNA"/>
</dbReference>
<feature type="signal peptide" evidence="2">
    <location>
        <begin position="1"/>
        <end position="24"/>
    </location>
</feature>
<sequence length="770" mass="89556">MKLNALKVLFYTFIIHVMIPDIQSNDSTTFSKNSDSSNFNNIVDNFQKKYKLEGATEIINQSKDDIFGKVSIEFIKFEINLLLILQQMVYVFDERNDTTLIHADYFITICTYLPRCLDFINVNVIQDSITIMLSNIYVVLCYSLPTYLKTYINALPNHIESERFNEKIANDLSNILSITKEKTKIRKNLFHQKNYKMDSQNFITDVYKIIGNIDFISCMSKNLDNISQYYMAHNSNTKEIKFKGTKVSTRDKEKQINSGNNIQFLQLNRNYTNDLRNECGLSSFDIQSKDLSKLETMQEIVFYTLKKLQQYCTNTILNSTKTNSIATENDLKNTIDIMDTLRDICQNMSSILVFFIENEVNDDSITFSTYLPFCGDFKGYSDIRCTSAFHGTSSIKDLKDQKINCIQETLKNIWTWNILMTTTEVPQKNEDKNLKNVKCKFLYLNYLVNINNTIRKLYKGMDVWTTFEWLSGKYFLAENIENDRMYEIKSNYIDIKNVNIKLSVAYYAALPWGLNMSSIGTFHNVIVNNVEQFMNAYVYIYALIVHVIQKVRDSVRWYNEGTKLFYKYLHLPLFIVKDPQNESLSNDNIKTIIYRIQNIDDNGYLNINDIIPDYEKNYFLIWADSNIPNNDDGNNQFNKLLNGNCMGAMDYMSTFLSIVQKSMDINSEFHSATSMYSQYCPENIFDVISTKKPMTVVRDKMGNTKSYVKTKSVNEDKQINKEDDEKTMSEDEDEQISTETGSESVKVIGSSSPETTSTFKTVLMSFLKFW</sequence>
<accession>A0A5E4NRU6</accession>
<keyword evidence="4" id="KW-1185">Reference proteome</keyword>
<feature type="region of interest" description="Disordered" evidence="1">
    <location>
        <begin position="716"/>
        <end position="753"/>
    </location>
</feature>
<organism evidence="3 4">
    <name type="scientific">Cinara cedri</name>
    <dbReference type="NCBI Taxonomy" id="506608"/>
    <lineage>
        <taxon>Eukaryota</taxon>
        <taxon>Metazoa</taxon>
        <taxon>Ecdysozoa</taxon>
        <taxon>Arthropoda</taxon>
        <taxon>Hexapoda</taxon>
        <taxon>Insecta</taxon>
        <taxon>Pterygota</taxon>
        <taxon>Neoptera</taxon>
        <taxon>Paraneoptera</taxon>
        <taxon>Hemiptera</taxon>
        <taxon>Sternorrhyncha</taxon>
        <taxon>Aphidomorpha</taxon>
        <taxon>Aphidoidea</taxon>
        <taxon>Aphididae</taxon>
        <taxon>Lachninae</taxon>
        <taxon>Cinara</taxon>
    </lineage>
</organism>
<feature type="compositionally biased region" description="Basic and acidic residues" evidence="1">
    <location>
        <begin position="716"/>
        <end position="729"/>
    </location>
</feature>
<keyword evidence="2" id="KW-0732">Signal</keyword>
<evidence type="ECO:0000256" key="1">
    <source>
        <dbReference type="SAM" id="MobiDB-lite"/>
    </source>
</evidence>
<evidence type="ECO:0000256" key="2">
    <source>
        <dbReference type="SAM" id="SignalP"/>
    </source>
</evidence>
<name>A0A5E4NRU6_9HEMI</name>
<evidence type="ECO:0000313" key="3">
    <source>
        <dbReference type="EMBL" id="VVC46276.1"/>
    </source>
</evidence>
<dbReference type="OrthoDB" id="6630744at2759"/>
<feature type="chain" id="PRO_5022772997" evidence="2">
    <location>
        <begin position="25"/>
        <end position="770"/>
    </location>
</feature>